<keyword evidence="1" id="KW-0663">Pyridoxal phosphate</keyword>
<dbReference type="PANTHER" id="PTHR31829:SF6">
    <property type="entry name" value="PDXS_SNZ N-TERMINAL DOMAIN-CONTAINING PROTEIN"/>
    <property type="match status" value="1"/>
</dbReference>
<evidence type="ECO:0000313" key="3">
    <source>
        <dbReference type="EMBL" id="KAK3027789.1"/>
    </source>
</evidence>
<name>A0AA88WJ88_9ASTE</name>
<dbReference type="GO" id="GO:0006520">
    <property type="term" value="P:amino acid metabolic process"/>
    <property type="evidence" value="ECO:0007669"/>
    <property type="project" value="TreeGrafter"/>
</dbReference>
<dbReference type="PANTHER" id="PTHR31829">
    <property type="entry name" value="PYRIDOXAL 5'-PHOSPHATE SYNTHASE SUBUNIT SNZ1-RELATED"/>
    <property type="match status" value="1"/>
</dbReference>
<comment type="similarity">
    <text evidence="2">Belongs to the PdxS/SNZ family.</text>
</comment>
<reference evidence="3" key="1">
    <citation type="submission" date="2022-12" db="EMBL/GenBank/DDBJ databases">
        <title>Draft genome assemblies for two species of Escallonia (Escalloniales).</title>
        <authorList>
            <person name="Chanderbali A."/>
            <person name="Dervinis C."/>
            <person name="Anghel I."/>
            <person name="Soltis D."/>
            <person name="Soltis P."/>
            <person name="Zapata F."/>
        </authorList>
    </citation>
    <scope>NUCLEOTIDE SEQUENCE</scope>
    <source>
        <strain evidence="3">UCBG64.0493</strain>
        <tissue evidence="3">Leaf</tissue>
    </source>
</reference>
<evidence type="ECO:0000256" key="1">
    <source>
        <dbReference type="ARBA" id="ARBA00022898"/>
    </source>
</evidence>
<dbReference type="InterPro" id="IPR013785">
    <property type="entry name" value="Aldolase_TIM"/>
</dbReference>
<dbReference type="Proteomes" id="UP001188597">
    <property type="component" value="Unassembled WGS sequence"/>
</dbReference>
<dbReference type="InterPro" id="IPR001852">
    <property type="entry name" value="PdxS/SNZ"/>
</dbReference>
<dbReference type="GO" id="GO:0008615">
    <property type="term" value="P:pyridoxine biosynthetic process"/>
    <property type="evidence" value="ECO:0007669"/>
    <property type="project" value="TreeGrafter"/>
</dbReference>
<dbReference type="GO" id="GO:0016843">
    <property type="term" value="F:amine-lyase activity"/>
    <property type="evidence" value="ECO:0007669"/>
    <property type="project" value="TreeGrafter"/>
</dbReference>
<evidence type="ECO:0000313" key="4">
    <source>
        <dbReference type="Proteomes" id="UP001188597"/>
    </source>
</evidence>
<comment type="caution">
    <text evidence="3">The sequence shown here is derived from an EMBL/GenBank/DDBJ whole genome shotgun (WGS) entry which is preliminary data.</text>
</comment>
<sequence>MYRLKLFIKFKTKQLGRLPVVHFAAGRLATLEDAALMMELGCDGVIVGSDVFKSGDPVRKGVQSCKPCTTLT</sequence>
<dbReference type="GO" id="GO:0042823">
    <property type="term" value="P:pyridoxal phosphate biosynthetic process"/>
    <property type="evidence" value="ECO:0007669"/>
    <property type="project" value="InterPro"/>
</dbReference>
<proteinExistence type="inferred from homology"/>
<keyword evidence="4" id="KW-1185">Reference proteome</keyword>
<accession>A0AA88WJ88</accession>
<dbReference type="PROSITE" id="PS51129">
    <property type="entry name" value="PDXS_SNZ_2"/>
    <property type="match status" value="1"/>
</dbReference>
<gene>
    <name evidence="3" type="ORF">RJ639_042234</name>
</gene>
<dbReference type="InterPro" id="IPR011060">
    <property type="entry name" value="RibuloseP-bd_barrel"/>
</dbReference>
<dbReference type="EMBL" id="JAVXUP010000442">
    <property type="protein sequence ID" value="KAK3027789.1"/>
    <property type="molecule type" value="Genomic_DNA"/>
</dbReference>
<organism evidence="3 4">
    <name type="scientific">Escallonia herrerae</name>
    <dbReference type="NCBI Taxonomy" id="1293975"/>
    <lineage>
        <taxon>Eukaryota</taxon>
        <taxon>Viridiplantae</taxon>
        <taxon>Streptophyta</taxon>
        <taxon>Embryophyta</taxon>
        <taxon>Tracheophyta</taxon>
        <taxon>Spermatophyta</taxon>
        <taxon>Magnoliopsida</taxon>
        <taxon>eudicotyledons</taxon>
        <taxon>Gunneridae</taxon>
        <taxon>Pentapetalae</taxon>
        <taxon>asterids</taxon>
        <taxon>campanulids</taxon>
        <taxon>Escalloniales</taxon>
        <taxon>Escalloniaceae</taxon>
        <taxon>Escallonia</taxon>
    </lineage>
</organism>
<dbReference type="Gene3D" id="3.20.20.70">
    <property type="entry name" value="Aldolase class I"/>
    <property type="match status" value="1"/>
</dbReference>
<dbReference type="AlphaFoldDB" id="A0AA88WJ88"/>
<evidence type="ECO:0000256" key="2">
    <source>
        <dbReference type="PROSITE-ProRule" id="PRU00481"/>
    </source>
</evidence>
<protein>
    <submittedName>
        <fullName evidence="3">Uncharacterized protein</fullName>
    </submittedName>
</protein>
<dbReference type="SUPFAM" id="SSF51366">
    <property type="entry name" value="Ribulose-phoshate binding barrel"/>
    <property type="match status" value="1"/>
</dbReference>